<reference evidence="5 6" key="1">
    <citation type="submission" date="2020-03" db="EMBL/GenBank/DDBJ databases">
        <title>Genomic Encyclopedia of Type Strains, Phase IV (KMG-IV): sequencing the most valuable type-strain genomes for metagenomic binning, comparative biology and taxonomic classification.</title>
        <authorList>
            <person name="Goeker M."/>
        </authorList>
    </citation>
    <scope>NUCLEOTIDE SEQUENCE [LARGE SCALE GENOMIC DNA]</scope>
    <source>
        <strain evidence="5 6">DSM 4733</strain>
    </source>
</reference>
<keyword evidence="3" id="KW-0804">Transcription</keyword>
<organism evidence="5 6">
    <name type="scientific">Sphingomonas leidyi</name>
    <dbReference type="NCBI Taxonomy" id="68569"/>
    <lineage>
        <taxon>Bacteria</taxon>
        <taxon>Pseudomonadati</taxon>
        <taxon>Pseudomonadota</taxon>
        <taxon>Alphaproteobacteria</taxon>
        <taxon>Sphingomonadales</taxon>
        <taxon>Sphingomonadaceae</taxon>
        <taxon>Sphingomonas</taxon>
    </lineage>
</organism>
<dbReference type="Gene3D" id="1.10.260.40">
    <property type="entry name" value="lambda repressor-like DNA-binding domains"/>
    <property type="match status" value="1"/>
</dbReference>
<dbReference type="Pfam" id="PF00356">
    <property type="entry name" value="LacI"/>
    <property type="match status" value="1"/>
</dbReference>
<dbReference type="SUPFAM" id="SSF47413">
    <property type="entry name" value="lambda repressor-like DNA-binding domains"/>
    <property type="match status" value="1"/>
</dbReference>
<dbReference type="GO" id="GO:0000976">
    <property type="term" value="F:transcription cis-regulatory region binding"/>
    <property type="evidence" value="ECO:0007669"/>
    <property type="project" value="TreeGrafter"/>
</dbReference>
<dbReference type="Gene3D" id="3.40.50.2300">
    <property type="match status" value="2"/>
</dbReference>
<feature type="domain" description="HTH lacI-type" evidence="4">
    <location>
        <begin position="9"/>
        <end position="63"/>
    </location>
</feature>
<dbReference type="RefSeq" id="WP_167300290.1">
    <property type="nucleotide sequence ID" value="NZ_JAASQV010000002.1"/>
</dbReference>
<dbReference type="CDD" id="cd01392">
    <property type="entry name" value="HTH_LacI"/>
    <property type="match status" value="1"/>
</dbReference>
<keyword evidence="6" id="KW-1185">Reference proteome</keyword>
<keyword evidence="1" id="KW-0805">Transcription regulation</keyword>
<evidence type="ECO:0000256" key="3">
    <source>
        <dbReference type="ARBA" id="ARBA00023163"/>
    </source>
</evidence>
<evidence type="ECO:0000259" key="4">
    <source>
        <dbReference type="PROSITE" id="PS50932"/>
    </source>
</evidence>
<dbReference type="InterPro" id="IPR046335">
    <property type="entry name" value="LacI/GalR-like_sensor"/>
</dbReference>
<dbReference type="AlphaFoldDB" id="A0A7X5V154"/>
<gene>
    <name evidence="5" type="ORF">FHR20_002956</name>
</gene>
<dbReference type="EMBL" id="JAASQV010000002">
    <property type="protein sequence ID" value="NIJ65994.1"/>
    <property type="molecule type" value="Genomic_DNA"/>
</dbReference>
<dbReference type="InterPro" id="IPR000843">
    <property type="entry name" value="HTH_LacI"/>
</dbReference>
<keyword evidence="2 5" id="KW-0238">DNA-binding</keyword>
<dbReference type="InterPro" id="IPR028082">
    <property type="entry name" value="Peripla_BP_I"/>
</dbReference>
<comment type="caution">
    <text evidence="5">The sequence shown here is derived from an EMBL/GenBank/DDBJ whole genome shotgun (WGS) entry which is preliminary data.</text>
</comment>
<protein>
    <submittedName>
        <fullName evidence="5">DNA-binding LacI/PurR family transcriptional regulator</fullName>
    </submittedName>
</protein>
<evidence type="ECO:0000256" key="1">
    <source>
        <dbReference type="ARBA" id="ARBA00023015"/>
    </source>
</evidence>
<dbReference type="SUPFAM" id="SSF53822">
    <property type="entry name" value="Periplasmic binding protein-like I"/>
    <property type="match status" value="1"/>
</dbReference>
<dbReference type="Pfam" id="PF13377">
    <property type="entry name" value="Peripla_BP_3"/>
    <property type="match status" value="1"/>
</dbReference>
<dbReference type="Proteomes" id="UP000564677">
    <property type="component" value="Unassembled WGS sequence"/>
</dbReference>
<evidence type="ECO:0000313" key="6">
    <source>
        <dbReference type="Proteomes" id="UP000564677"/>
    </source>
</evidence>
<dbReference type="PANTHER" id="PTHR30146:SF109">
    <property type="entry name" value="HTH-TYPE TRANSCRIPTIONAL REGULATOR GALS"/>
    <property type="match status" value="1"/>
</dbReference>
<evidence type="ECO:0000313" key="5">
    <source>
        <dbReference type="EMBL" id="NIJ65994.1"/>
    </source>
</evidence>
<accession>A0A7X5V154</accession>
<dbReference type="PANTHER" id="PTHR30146">
    <property type="entry name" value="LACI-RELATED TRANSCRIPTIONAL REPRESSOR"/>
    <property type="match status" value="1"/>
</dbReference>
<dbReference type="SMART" id="SM00354">
    <property type="entry name" value="HTH_LACI"/>
    <property type="match status" value="1"/>
</dbReference>
<dbReference type="GO" id="GO:0003700">
    <property type="term" value="F:DNA-binding transcription factor activity"/>
    <property type="evidence" value="ECO:0007669"/>
    <property type="project" value="TreeGrafter"/>
</dbReference>
<dbReference type="CDD" id="cd06278">
    <property type="entry name" value="PBP1_LacI-like"/>
    <property type="match status" value="1"/>
</dbReference>
<evidence type="ECO:0000256" key="2">
    <source>
        <dbReference type="ARBA" id="ARBA00023125"/>
    </source>
</evidence>
<proteinExistence type="predicted"/>
<name>A0A7X5V154_9SPHN</name>
<sequence length="341" mass="36756">MTKRRSDRANSLDVARLAGVSIAAVSRAFTPGSSISDELAEKVRRAARQLNYVPNSLASSLITRQTNIVALMLPRMSNPIYAAMLAEVSRRLEELNKQVLLFTPSDESDFDRSLGRMLEYQVDAIVIAAATISNRMAALCLDRNVPVVMLGRHVPGLPVHSVRPNARDGGTRAAELLLRGGGRRFGIVAGPSSLTTMVERQRAVVDRLQAAPDASVVAIVDGGLTYEGGYEAALAIMDRADRPDSVVCMTDIMALGAMDAIRHRLSLRIPDDVAIIGFDDIAEAAHASYSLTTVKTPLVEMVGHMIDLIAMPETDAAPRIVEIDAELVVRRSTRAAHPAAQ</sequence>
<dbReference type="PROSITE" id="PS50932">
    <property type="entry name" value="HTH_LACI_2"/>
    <property type="match status" value="1"/>
</dbReference>
<dbReference type="InterPro" id="IPR010982">
    <property type="entry name" value="Lambda_DNA-bd_dom_sf"/>
</dbReference>